<comment type="pathway">
    <text evidence="1">Cofactor biosynthesis; riboflavin biosynthesis.</text>
</comment>
<dbReference type="RefSeq" id="WP_073457348.1">
    <property type="nucleotide sequence ID" value="NZ_CALGVN010000044.1"/>
</dbReference>
<dbReference type="PANTHER" id="PTHR38011">
    <property type="entry name" value="DIHYDROFOLATE REDUCTASE FAMILY PROTEIN (AFU_ORTHOLOGUE AFUA_8G06820)"/>
    <property type="match status" value="1"/>
</dbReference>
<dbReference type="AlphaFoldDB" id="A0A1M6TYB5"/>
<dbReference type="InterPro" id="IPR002734">
    <property type="entry name" value="RibDG_C"/>
</dbReference>
<evidence type="ECO:0000313" key="5">
    <source>
        <dbReference type="EMBL" id="SHK61874.1"/>
    </source>
</evidence>
<dbReference type="InterPro" id="IPR024072">
    <property type="entry name" value="DHFR-like_dom_sf"/>
</dbReference>
<dbReference type="EMBL" id="FRAP01000009">
    <property type="protein sequence ID" value="SHK61874.1"/>
    <property type="molecule type" value="Genomic_DNA"/>
</dbReference>
<accession>A0A1M6TYB5</accession>
<dbReference type="Gene3D" id="3.40.430.10">
    <property type="entry name" value="Dihydrofolate Reductase, subunit A"/>
    <property type="match status" value="1"/>
</dbReference>
<dbReference type="GO" id="GO:0009231">
    <property type="term" value="P:riboflavin biosynthetic process"/>
    <property type="evidence" value="ECO:0007669"/>
    <property type="project" value="InterPro"/>
</dbReference>
<sequence length="239" mass="24619">MIALWPPGPSTGLDLAAAYAYPEELAAPYVRANFIASVDGAVAVDGRSGGLHTPADNTVFALLRELCDVVLVGAGTVRTEGYGGARRTGPGREHPPPIAVVTASAHLDPASRLFTDTVVPPIVLTTAAAPQERRAAIAAAGGDVVLLPELTPQCLLGELGRRGLHRVLLEGGPALFGDFLAAGAVDELCLTVAPLATSGTAGRIARGPATTRTLDLVGVLRDDDGTLLLRYRRLDPPNG</sequence>
<reference evidence="5 6" key="1">
    <citation type="submission" date="2016-11" db="EMBL/GenBank/DDBJ databases">
        <authorList>
            <person name="Jaros S."/>
            <person name="Januszkiewicz K."/>
            <person name="Wedrychowicz H."/>
        </authorList>
    </citation>
    <scope>NUCLEOTIDE SEQUENCE [LARGE SCALE GENOMIC DNA]</scope>
    <source>
        <strain evidence="5 6">DSM 43832</strain>
    </source>
</reference>
<gene>
    <name evidence="5" type="ORF">SAMN05443637_10919</name>
</gene>
<dbReference type="PANTHER" id="PTHR38011:SF7">
    <property type="entry name" value="2,5-DIAMINO-6-RIBOSYLAMINO-4(3H)-PYRIMIDINONE 5'-PHOSPHATE REDUCTASE"/>
    <property type="match status" value="1"/>
</dbReference>
<feature type="domain" description="Bacterial bifunctional deaminase-reductase C-terminal" evidence="4">
    <location>
        <begin position="28"/>
        <end position="227"/>
    </location>
</feature>
<keyword evidence="3" id="KW-0560">Oxidoreductase</keyword>
<organism evidence="5 6">
    <name type="scientific">Pseudonocardia thermophila</name>
    <dbReference type="NCBI Taxonomy" id="1848"/>
    <lineage>
        <taxon>Bacteria</taxon>
        <taxon>Bacillati</taxon>
        <taxon>Actinomycetota</taxon>
        <taxon>Actinomycetes</taxon>
        <taxon>Pseudonocardiales</taxon>
        <taxon>Pseudonocardiaceae</taxon>
        <taxon>Pseudonocardia</taxon>
    </lineage>
</organism>
<dbReference type="InterPro" id="IPR050765">
    <property type="entry name" value="Riboflavin_Biosynth_HTPR"/>
</dbReference>
<dbReference type="SUPFAM" id="SSF53597">
    <property type="entry name" value="Dihydrofolate reductase-like"/>
    <property type="match status" value="1"/>
</dbReference>
<keyword evidence="6" id="KW-1185">Reference proteome</keyword>
<evidence type="ECO:0000259" key="4">
    <source>
        <dbReference type="Pfam" id="PF01872"/>
    </source>
</evidence>
<evidence type="ECO:0000256" key="3">
    <source>
        <dbReference type="ARBA" id="ARBA00023002"/>
    </source>
</evidence>
<keyword evidence="2" id="KW-0521">NADP</keyword>
<dbReference type="Pfam" id="PF01872">
    <property type="entry name" value="RibD_C"/>
    <property type="match status" value="1"/>
</dbReference>
<protein>
    <submittedName>
        <fullName evidence="5">Pyrimidine reductase, riboflavin biosynthesis</fullName>
    </submittedName>
</protein>
<evidence type="ECO:0000256" key="1">
    <source>
        <dbReference type="ARBA" id="ARBA00005104"/>
    </source>
</evidence>
<evidence type="ECO:0000313" key="6">
    <source>
        <dbReference type="Proteomes" id="UP000184363"/>
    </source>
</evidence>
<proteinExistence type="predicted"/>
<dbReference type="GO" id="GO:0008703">
    <property type="term" value="F:5-amino-6-(5-phosphoribosylamino)uracil reductase activity"/>
    <property type="evidence" value="ECO:0007669"/>
    <property type="project" value="InterPro"/>
</dbReference>
<evidence type="ECO:0000256" key="2">
    <source>
        <dbReference type="ARBA" id="ARBA00022857"/>
    </source>
</evidence>
<dbReference type="Proteomes" id="UP000184363">
    <property type="component" value="Unassembled WGS sequence"/>
</dbReference>
<name>A0A1M6TYB5_PSETH</name>
<dbReference type="STRING" id="1848.SAMN05443637_10919"/>
<dbReference type="OrthoDB" id="5243299at2"/>